<feature type="region of interest" description="Disordered" evidence="1">
    <location>
        <begin position="124"/>
        <end position="165"/>
    </location>
</feature>
<organism evidence="3 4">
    <name type="scientific">Rubripirellula reticaptiva</name>
    <dbReference type="NCBI Taxonomy" id="2528013"/>
    <lineage>
        <taxon>Bacteria</taxon>
        <taxon>Pseudomonadati</taxon>
        <taxon>Planctomycetota</taxon>
        <taxon>Planctomycetia</taxon>
        <taxon>Pirellulales</taxon>
        <taxon>Pirellulaceae</taxon>
        <taxon>Rubripirellula</taxon>
    </lineage>
</organism>
<dbReference type="OrthoDB" id="275750at2"/>
<comment type="caution">
    <text evidence="3">The sequence shown here is derived from an EMBL/GenBank/DDBJ whole genome shotgun (WGS) entry which is preliminary data.</text>
</comment>
<keyword evidence="2" id="KW-1133">Transmembrane helix</keyword>
<evidence type="ECO:0000256" key="1">
    <source>
        <dbReference type="SAM" id="MobiDB-lite"/>
    </source>
</evidence>
<name>A0A5C6EL59_9BACT</name>
<keyword evidence="2" id="KW-0812">Transmembrane</keyword>
<protein>
    <recommendedName>
        <fullName evidence="5">Transmembrane protein</fullName>
    </recommendedName>
</protein>
<evidence type="ECO:0000256" key="2">
    <source>
        <dbReference type="SAM" id="Phobius"/>
    </source>
</evidence>
<sequence length="165" mass="17521">MARVGIVFGLLLCGLSALGMSATVVKDPVQFLPLMLGIPILFGGVVALNPHRRRIAMQSATAIGLVGILIGSAQAANLGFQWSDGETVSDISWKLIATMTWLCATFVIICLIVLVREHRRRQTSIISKSSPGGESSQSMVCLPPNSETLSIQSEPNRSSTGQDVA</sequence>
<keyword evidence="4" id="KW-1185">Reference proteome</keyword>
<reference evidence="3 4" key="1">
    <citation type="submission" date="2019-02" db="EMBL/GenBank/DDBJ databases">
        <title>Deep-cultivation of Planctomycetes and their phenomic and genomic characterization uncovers novel biology.</title>
        <authorList>
            <person name="Wiegand S."/>
            <person name="Jogler M."/>
            <person name="Boedeker C."/>
            <person name="Pinto D."/>
            <person name="Vollmers J."/>
            <person name="Rivas-Marin E."/>
            <person name="Kohn T."/>
            <person name="Peeters S.H."/>
            <person name="Heuer A."/>
            <person name="Rast P."/>
            <person name="Oberbeckmann S."/>
            <person name="Bunk B."/>
            <person name="Jeske O."/>
            <person name="Meyerdierks A."/>
            <person name="Storesund J.E."/>
            <person name="Kallscheuer N."/>
            <person name="Luecker S."/>
            <person name="Lage O.M."/>
            <person name="Pohl T."/>
            <person name="Merkel B.J."/>
            <person name="Hornburger P."/>
            <person name="Mueller R.-W."/>
            <person name="Bruemmer F."/>
            <person name="Labrenz M."/>
            <person name="Spormann A.M."/>
            <person name="Op Den Camp H."/>
            <person name="Overmann J."/>
            <person name="Amann R."/>
            <person name="Jetten M.S.M."/>
            <person name="Mascher T."/>
            <person name="Medema M.H."/>
            <person name="Devos D.P."/>
            <person name="Kaster A.-K."/>
            <person name="Ovreas L."/>
            <person name="Rohde M."/>
            <person name="Galperin M.Y."/>
            <person name="Jogler C."/>
        </authorList>
    </citation>
    <scope>NUCLEOTIDE SEQUENCE [LARGE SCALE GENOMIC DNA]</scope>
    <source>
        <strain evidence="3 4">Poly59</strain>
    </source>
</reference>
<dbReference type="EMBL" id="SJPX01000005">
    <property type="protein sequence ID" value="TWU48321.1"/>
    <property type="molecule type" value="Genomic_DNA"/>
</dbReference>
<feature type="transmembrane region" description="Helical" evidence="2">
    <location>
        <begin position="55"/>
        <end position="75"/>
    </location>
</feature>
<proteinExistence type="predicted"/>
<dbReference type="Proteomes" id="UP000317977">
    <property type="component" value="Unassembled WGS sequence"/>
</dbReference>
<feature type="transmembrane region" description="Helical" evidence="2">
    <location>
        <begin position="95"/>
        <end position="115"/>
    </location>
</feature>
<evidence type="ECO:0008006" key="5">
    <source>
        <dbReference type="Google" id="ProtNLM"/>
    </source>
</evidence>
<dbReference type="InterPro" id="IPR036259">
    <property type="entry name" value="MFS_trans_sf"/>
</dbReference>
<feature type="compositionally biased region" description="Low complexity" evidence="1">
    <location>
        <begin position="124"/>
        <end position="138"/>
    </location>
</feature>
<feature type="transmembrane region" description="Helical" evidence="2">
    <location>
        <begin position="31"/>
        <end position="48"/>
    </location>
</feature>
<feature type="compositionally biased region" description="Polar residues" evidence="1">
    <location>
        <begin position="145"/>
        <end position="165"/>
    </location>
</feature>
<keyword evidence="2" id="KW-0472">Membrane</keyword>
<dbReference type="RefSeq" id="WP_146536699.1">
    <property type="nucleotide sequence ID" value="NZ_SJPX01000005.1"/>
</dbReference>
<evidence type="ECO:0000313" key="3">
    <source>
        <dbReference type="EMBL" id="TWU48321.1"/>
    </source>
</evidence>
<gene>
    <name evidence="3" type="ORF">Poly59_51670</name>
</gene>
<evidence type="ECO:0000313" key="4">
    <source>
        <dbReference type="Proteomes" id="UP000317977"/>
    </source>
</evidence>
<dbReference type="SUPFAM" id="SSF103473">
    <property type="entry name" value="MFS general substrate transporter"/>
    <property type="match status" value="1"/>
</dbReference>
<accession>A0A5C6EL59</accession>
<dbReference type="AlphaFoldDB" id="A0A5C6EL59"/>